<dbReference type="InterPro" id="IPR051071">
    <property type="entry name" value="LRR-bact_E3_ubiq_ligases"/>
</dbReference>
<keyword evidence="10 11" id="KW-1035">Host cytoplasm</keyword>
<keyword evidence="7" id="KW-0677">Repeat</keyword>
<keyword evidence="13" id="KW-0012">Acyltransferase</keyword>
<dbReference type="InterPro" id="IPR029487">
    <property type="entry name" value="NEL_dom"/>
</dbReference>
<evidence type="ECO:0000256" key="8">
    <source>
        <dbReference type="ARBA" id="ARBA00022786"/>
    </source>
</evidence>
<dbReference type="GO" id="GO:0030430">
    <property type="term" value="C:host cell cytoplasm"/>
    <property type="evidence" value="ECO:0007669"/>
    <property type="project" value="UniProtKB-SubCell"/>
</dbReference>
<dbReference type="PANTHER" id="PTHR47114:SF2">
    <property type="entry name" value="OLIGODENDROCYTE-MYELIN GLYCOPROTEIN"/>
    <property type="match status" value="1"/>
</dbReference>
<protein>
    <submittedName>
        <fullName evidence="13">Putative E3 ubiquitin-protein ligase ipaH4.5</fullName>
        <ecNumber evidence="13">2.3.2.27</ecNumber>
    </submittedName>
</protein>
<dbReference type="Proteomes" id="UP000343317">
    <property type="component" value="Unassembled WGS sequence"/>
</dbReference>
<dbReference type="Gene3D" id="1.20.58.90">
    <property type="match status" value="1"/>
</dbReference>
<dbReference type="Pfam" id="PF00560">
    <property type="entry name" value="LRR_1"/>
    <property type="match status" value="1"/>
</dbReference>
<comment type="PTM">
    <text evidence="11">Ubiquitinated in the presence of host E1 ubiquitin-activating enzyme, E2 ubiquitin-conjugating enzyme and ubiquitin.</text>
</comment>
<dbReference type="GO" id="GO:0005576">
    <property type="term" value="C:extracellular region"/>
    <property type="evidence" value="ECO:0007669"/>
    <property type="project" value="UniProtKB-SubCell"/>
</dbReference>
<gene>
    <name evidence="13" type="ORF">PHO31112_04164</name>
</gene>
<accession>A0A5E4XY27</accession>
<dbReference type="Pfam" id="PF14496">
    <property type="entry name" value="NEL"/>
    <property type="match status" value="1"/>
</dbReference>
<feature type="domain" description="NEL" evidence="12">
    <location>
        <begin position="345"/>
        <end position="638"/>
    </location>
</feature>
<evidence type="ECO:0000256" key="11">
    <source>
        <dbReference type="PROSITE-ProRule" id="PRU01398"/>
    </source>
</evidence>
<evidence type="ECO:0000256" key="3">
    <source>
        <dbReference type="ARBA" id="ARBA00009868"/>
    </source>
</evidence>
<feature type="active site" description="Glycyl thioester intermediate" evidence="11">
    <location>
        <position position="426"/>
    </location>
</feature>
<dbReference type="GO" id="GO:0061630">
    <property type="term" value="F:ubiquitin protein ligase activity"/>
    <property type="evidence" value="ECO:0007669"/>
    <property type="project" value="UniProtKB-EC"/>
</dbReference>
<keyword evidence="5" id="KW-0433">Leucine-rich repeat</keyword>
<dbReference type="Gene3D" id="1.20.58.360">
    <property type="entry name" value="Shigella T3SS effector IpaH defines"/>
    <property type="match status" value="1"/>
</dbReference>
<dbReference type="PANTHER" id="PTHR47114">
    <property type="match status" value="1"/>
</dbReference>
<dbReference type="SUPFAM" id="SSF52058">
    <property type="entry name" value="L domain-like"/>
    <property type="match status" value="1"/>
</dbReference>
<dbReference type="AlphaFoldDB" id="A0A5E4XY27"/>
<dbReference type="Gene3D" id="1.20.1270.130">
    <property type="entry name" value="Shigella T3SS effector IpaH domain"/>
    <property type="match status" value="1"/>
</dbReference>
<keyword evidence="9 11" id="KW-0832">Ubl conjugation</keyword>
<evidence type="ECO:0000313" key="14">
    <source>
        <dbReference type="Proteomes" id="UP000343317"/>
    </source>
</evidence>
<dbReference type="SMART" id="SM00364">
    <property type="entry name" value="LRR_BAC"/>
    <property type="match status" value="6"/>
</dbReference>
<sequence length="638" mass="71356">MLEYAGQRDDPDHEWRCAALLAALAWTHRQLSQVGRTDIEWVCRDLTQHLARSCREGLDIEVLVDAFVNLGLENARGGQTREPSPAHVKLARDVLATLEARVNAGQLLRELIADLPGQQAGDDSGVDELYRYSLAAWVAFAPRGDERKGRAIAQDRILNMVGGELDLKGLLLDSLPDLPAGLTTLDVRSNGLTELRALPESLVKLSAAGNYLDHLPELPEGLTKLDVRTNLLTYLPPLPMGLTTLFASSNRLSELPTLPEGIKTLGVSGNHLTHLPALPASLRMLDISSNRLTHLPPSVFGMPYEGEVNAESNLFSLIFMEQAHKAMLAPGYNGPQIRFEMAFRCVGEAVREWLSNNEQTQIRRWQAHSIELNADGFARFLFHLKAAVDDNAEFKAGVAKWLTKLSQDGEFRQLTFLAAQGAAATCEDRVALTYNDLTKLSHAHAVSRGDYDNRLVEIVERGRGAFRLDALERIARKKAEALWLVDKIEVYLAYQVQLRDRLHLPTDIANMRFLWFSRVDAQDLEDAVQEVLAREQTEFSQYFLVEWEPWQQVLARLDPEGTERAHQKLQDMLADYDREVSAQLASLGVPEDPETQAQAGVGLMKVQQLAVYEELTRELLRKRGEEALMDQILGAANR</sequence>
<comment type="similarity">
    <text evidence="3 11">Belongs to the LRR-containing bacterial E3 ligase family.</text>
</comment>
<organism evidence="13 14">
    <name type="scientific">Pandoraea horticolens</name>
    <dbReference type="NCBI Taxonomy" id="2508298"/>
    <lineage>
        <taxon>Bacteria</taxon>
        <taxon>Pseudomonadati</taxon>
        <taxon>Pseudomonadota</taxon>
        <taxon>Betaproteobacteria</taxon>
        <taxon>Burkholderiales</taxon>
        <taxon>Burkholderiaceae</taxon>
        <taxon>Pandoraea</taxon>
    </lineage>
</organism>
<evidence type="ECO:0000256" key="6">
    <source>
        <dbReference type="ARBA" id="ARBA00022679"/>
    </source>
</evidence>
<keyword evidence="4 11" id="KW-0964">Secreted</keyword>
<keyword evidence="8 11" id="KW-0833">Ubl conjugation pathway</keyword>
<evidence type="ECO:0000256" key="5">
    <source>
        <dbReference type="ARBA" id="ARBA00022614"/>
    </source>
</evidence>
<evidence type="ECO:0000256" key="2">
    <source>
        <dbReference type="ARBA" id="ARBA00004613"/>
    </source>
</evidence>
<keyword evidence="14" id="KW-1185">Reference proteome</keyword>
<dbReference type="InterPro" id="IPR032675">
    <property type="entry name" value="LRR_dom_sf"/>
</dbReference>
<evidence type="ECO:0000256" key="1">
    <source>
        <dbReference type="ARBA" id="ARBA00004192"/>
    </source>
</evidence>
<evidence type="ECO:0000256" key="4">
    <source>
        <dbReference type="ARBA" id="ARBA00022525"/>
    </source>
</evidence>
<reference evidence="13 14" key="1">
    <citation type="submission" date="2019-08" db="EMBL/GenBank/DDBJ databases">
        <authorList>
            <person name="Peeters C."/>
        </authorList>
    </citation>
    <scope>NUCLEOTIDE SEQUENCE [LARGE SCALE GENOMIC DNA]</scope>
    <source>
        <strain evidence="13 14">LMG 31112</strain>
    </source>
</reference>
<dbReference type="EMBL" id="CABPSM010000014">
    <property type="protein sequence ID" value="VVE41349.1"/>
    <property type="molecule type" value="Genomic_DNA"/>
</dbReference>
<evidence type="ECO:0000259" key="12">
    <source>
        <dbReference type="PROSITE" id="PS52053"/>
    </source>
</evidence>
<dbReference type="PROSITE" id="PS51450">
    <property type="entry name" value="LRR"/>
    <property type="match status" value="1"/>
</dbReference>
<evidence type="ECO:0000313" key="13">
    <source>
        <dbReference type="EMBL" id="VVE41349.1"/>
    </source>
</evidence>
<proteinExistence type="inferred from homology"/>
<dbReference type="GO" id="GO:0016567">
    <property type="term" value="P:protein ubiquitination"/>
    <property type="evidence" value="ECO:0007669"/>
    <property type="project" value="InterPro"/>
</dbReference>
<dbReference type="EC" id="2.3.2.27" evidence="13"/>
<evidence type="ECO:0000256" key="9">
    <source>
        <dbReference type="ARBA" id="ARBA00022843"/>
    </source>
</evidence>
<comment type="subcellular location">
    <subcellularLocation>
        <location evidence="1">Host cytoplasm</location>
    </subcellularLocation>
    <subcellularLocation>
        <location evidence="2">Secreted</location>
    </subcellularLocation>
</comment>
<dbReference type="PROSITE" id="PS52053">
    <property type="entry name" value="NEL"/>
    <property type="match status" value="1"/>
</dbReference>
<dbReference type="InterPro" id="IPR001611">
    <property type="entry name" value="Leu-rich_rpt"/>
</dbReference>
<evidence type="ECO:0000256" key="10">
    <source>
        <dbReference type="ARBA" id="ARBA00023200"/>
    </source>
</evidence>
<evidence type="ECO:0000256" key="7">
    <source>
        <dbReference type="ARBA" id="ARBA00022737"/>
    </source>
</evidence>
<keyword evidence="6 11" id="KW-0808">Transferase</keyword>
<name>A0A5E4XY27_9BURK</name>
<dbReference type="Gene3D" id="3.80.10.10">
    <property type="entry name" value="Ribonuclease Inhibitor"/>
    <property type="match status" value="1"/>
</dbReference>